<feature type="domain" description="MlaB-like STAS" evidence="1">
    <location>
        <begin position="190"/>
        <end position="265"/>
    </location>
</feature>
<dbReference type="Proteomes" id="UP000283832">
    <property type="component" value="Unassembled WGS sequence"/>
</dbReference>
<dbReference type="RefSeq" id="WP_119577914.1">
    <property type="nucleotide sequence ID" value="NZ_QXEC01000016.1"/>
</dbReference>
<dbReference type="Pfam" id="PF13466">
    <property type="entry name" value="STAS_2"/>
    <property type="match status" value="1"/>
</dbReference>
<accession>A0A418MSJ0</accession>
<dbReference type="OrthoDB" id="5179750at2"/>
<keyword evidence="4" id="KW-1185">Reference proteome</keyword>
<dbReference type="InterPro" id="IPR025847">
    <property type="entry name" value="MEDS_domain"/>
</dbReference>
<dbReference type="Gene3D" id="3.30.750.24">
    <property type="entry name" value="STAS domain"/>
    <property type="match status" value="1"/>
</dbReference>
<reference evidence="3 4" key="1">
    <citation type="submission" date="2018-08" db="EMBL/GenBank/DDBJ databases">
        <title>Jishengella sp. nov., isolated from a root of Azadirachta indica A. Juss. var. siamensis Valenton.</title>
        <authorList>
            <person name="Kuncharoen N."/>
            <person name="Tanasupawat S."/>
            <person name="Kudo T."/>
            <person name="Ohkuma M."/>
        </authorList>
    </citation>
    <scope>NUCLEOTIDE SEQUENCE [LARGE SCALE GENOMIC DNA]</scope>
    <source>
        <strain evidence="3 4">AZ1-13</strain>
    </source>
</reference>
<proteinExistence type="predicted"/>
<dbReference type="AlphaFoldDB" id="A0A418MSJ0"/>
<evidence type="ECO:0000259" key="1">
    <source>
        <dbReference type="Pfam" id="PF13466"/>
    </source>
</evidence>
<dbReference type="SUPFAM" id="SSF52091">
    <property type="entry name" value="SpoIIaa-like"/>
    <property type="match status" value="1"/>
</dbReference>
<name>A0A418MSJ0_9ACTN</name>
<evidence type="ECO:0000259" key="2">
    <source>
        <dbReference type="Pfam" id="PF14417"/>
    </source>
</evidence>
<dbReference type="EMBL" id="QXEC01000016">
    <property type="protein sequence ID" value="RIV37062.1"/>
    <property type="molecule type" value="Genomic_DNA"/>
</dbReference>
<protein>
    <submittedName>
        <fullName evidence="3">STAS domain-containing protein</fullName>
    </submittedName>
</protein>
<comment type="caution">
    <text evidence="3">The sequence shown here is derived from an EMBL/GenBank/DDBJ whole genome shotgun (WGS) entry which is preliminary data.</text>
</comment>
<dbReference type="InterPro" id="IPR058548">
    <property type="entry name" value="MlaB-like_STAS"/>
</dbReference>
<feature type="domain" description="MEDS" evidence="2">
    <location>
        <begin position="10"/>
        <end position="167"/>
    </location>
</feature>
<dbReference type="Pfam" id="PF14417">
    <property type="entry name" value="MEDS"/>
    <property type="match status" value="1"/>
</dbReference>
<gene>
    <name evidence="3" type="ORF">D2L64_17590</name>
</gene>
<dbReference type="InterPro" id="IPR036513">
    <property type="entry name" value="STAS_dom_sf"/>
</dbReference>
<evidence type="ECO:0000313" key="3">
    <source>
        <dbReference type="EMBL" id="RIV37062.1"/>
    </source>
</evidence>
<organism evidence="3 4">
    <name type="scientific">Micromonospora radicis</name>
    <dbReference type="NCBI Taxonomy" id="1894971"/>
    <lineage>
        <taxon>Bacteria</taxon>
        <taxon>Bacillati</taxon>
        <taxon>Actinomycetota</taxon>
        <taxon>Actinomycetes</taxon>
        <taxon>Micromonosporales</taxon>
        <taxon>Micromonosporaceae</taxon>
        <taxon>Micromonospora</taxon>
    </lineage>
</organism>
<sequence length="274" mass="29552">MSDRPGPYGHVCRAYDDPAGFAAGAEEFLRAGLAAGERVWYVVAGPAEPVRERLRGVDLFAQALLSGAAEVRALDAAYTTGTVIDPAGQVAVYRAATRRALAAGYSGLRVAASCTDLVRTAPQRDAFARYEQRINRMMRSEAFRAMCGYHRPALGDQAVAELACLHPGHNVAGLRFGLYATAADAGHATLVGELDPANHELFRIALDRTELQPVDGELVLDASDLRFLDHRTLIHLSEHAQQRDARLVLRGCRAGTARLAALLDLPALNVEVTR</sequence>
<evidence type="ECO:0000313" key="4">
    <source>
        <dbReference type="Proteomes" id="UP000283832"/>
    </source>
</evidence>